<comment type="caution">
    <text evidence="8">The sequence shown here is derived from an EMBL/GenBank/DDBJ whole genome shotgun (WGS) entry which is preliminary data.</text>
</comment>
<accession>A0A1V3I8X9</accession>
<protein>
    <submittedName>
        <fullName evidence="8">Sulfatase</fullName>
    </submittedName>
</protein>
<feature type="transmembrane region" description="Helical" evidence="6">
    <location>
        <begin position="148"/>
        <end position="169"/>
    </location>
</feature>
<feature type="transmembrane region" description="Helical" evidence="6">
    <location>
        <begin position="115"/>
        <end position="136"/>
    </location>
</feature>
<evidence type="ECO:0000256" key="2">
    <source>
        <dbReference type="ARBA" id="ARBA00022475"/>
    </source>
</evidence>
<dbReference type="InterPro" id="IPR050448">
    <property type="entry name" value="OpgB/LTA_synthase_biosynth"/>
</dbReference>
<gene>
    <name evidence="8" type="ORF">BKK48_07240</name>
</gene>
<evidence type="ECO:0000259" key="7">
    <source>
        <dbReference type="Pfam" id="PF00884"/>
    </source>
</evidence>
<evidence type="ECO:0000256" key="6">
    <source>
        <dbReference type="SAM" id="Phobius"/>
    </source>
</evidence>
<dbReference type="GO" id="GO:0005886">
    <property type="term" value="C:plasma membrane"/>
    <property type="evidence" value="ECO:0007669"/>
    <property type="project" value="UniProtKB-SubCell"/>
</dbReference>
<dbReference type="PANTHER" id="PTHR47371">
    <property type="entry name" value="LIPOTEICHOIC ACID SYNTHASE"/>
    <property type="match status" value="1"/>
</dbReference>
<evidence type="ECO:0000313" key="8">
    <source>
        <dbReference type="EMBL" id="OOF36261.1"/>
    </source>
</evidence>
<dbReference type="Proteomes" id="UP000189437">
    <property type="component" value="Unassembled WGS sequence"/>
</dbReference>
<evidence type="ECO:0000256" key="1">
    <source>
        <dbReference type="ARBA" id="ARBA00004651"/>
    </source>
</evidence>
<feature type="domain" description="Sulfatase N-terminal" evidence="7">
    <location>
        <begin position="247"/>
        <end position="536"/>
    </location>
</feature>
<keyword evidence="5 6" id="KW-0472">Membrane</keyword>
<evidence type="ECO:0000256" key="3">
    <source>
        <dbReference type="ARBA" id="ARBA00022692"/>
    </source>
</evidence>
<dbReference type="SUPFAM" id="SSF53649">
    <property type="entry name" value="Alkaline phosphatase-like"/>
    <property type="match status" value="1"/>
</dbReference>
<feature type="transmembrane region" description="Helical" evidence="6">
    <location>
        <begin position="58"/>
        <end position="82"/>
    </location>
</feature>
<proteinExistence type="predicted"/>
<keyword evidence="2" id="KW-1003">Cell membrane</keyword>
<sequence>MVHKFIPKELRENRQYTSSFKRLYLFGLRFDLKIIAIILSPFLLFGISTLFIHHSLMIYSLLTYITIISFLALAILIGNIYYYQTYNNHYDIFIFGLIEDDTKAIIKNIYDDYPVVYFIIITTLISLLFWGINFSILNYGYHLGWKPYLTYIVLPLIISMLFLLARGTLRSEPLGRNHARVSNHTLINKMVPNGIIAMQWAFTDKKQQIRFIHVEKEEGNKLIKSVFNAESLIKKTDKNDYLAQNKPHVVFSLMESFGFNLLAYDDPHRNDLLGKLRPYFHQEFLFKRFLAEYVGTASTVSNLFFNSPIENISQSIAQKTALPFSTYLTYKKQGYRTIFITSGNMMWRNLGNYFLKQGVDEVYDQNSLIDAFPEAKISQSYWGVADEYAFKFAEKQLIESDSPVFISILSMTNHPPYQIPQTYHPKNLSPSLLRGKYGNNDKERYNTLATYQYACNALGEFFDRLTQGPLQDRIILAATGDHHVRSLREEMPKELFLSNSVPFLIYLPETLKKHFPIYFDENRIGSHKDIMPTLFSVSLSEAEYWTVGGRNMFSLQDEEEYAFAVTPWAWADRSGVIDLTRENPIKYLWQNDYCIDIKNVLATTPEEKQKIKDYQQLLRWQINYLVQCGENAQS</sequence>
<dbReference type="CDD" id="cd16015">
    <property type="entry name" value="LTA_synthase"/>
    <property type="match status" value="1"/>
</dbReference>
<comment type="subcellular location">
    <subcellularLocation>
        <location evidence="1">Cell membrane</location>
        <topology evidence="1">Multi-pass membrane protein</topology>
    </subcellularLocation>
</comment>
<dbReference type="EMBL" id="MLHH01000014">
    <property type="protein sequence ID" value="OOF36261.1"/>
    <property type="molecule type" value="Genomic_DNA"/>
</dbReference>
<dbReference type="InterPro" id="IPR017850">
    <property type="entry name" value="Alkaline_phosphatase_core_sf"/>
</dbReference>
<evidence type="ECO:0000256" key="4">
    <source>
        <dbReference type="ARBA" id="ARBA00022989"/>
    </source>
</evidence>
<keyword evidence="3 6" id="KW-0812">Transmembrane</keyword>
<dbReference type="Pfam" id="PF00884">
    <property type="entry name" value="Sulfatase"/>
    <property type="match status" value="1"/>
</dbReference>
<keyword evidence="9" id="KW-1185">Reference proteome</keyword>
<evidence type="ECO:0000256" key="5">
    <source>
        <dbReference type="ARBA" id="ARBA00023136"/>
    </source>
</evidence>
<dbReference type="RefSeq" id="WP_244154883.1">
    <property type="nucleotide sequence ID" value="NZ_MLHH01000014.1"/>
</dbReference>
<dbReference type="Gene3D" id="3.40.720.10">
    <property type="entry name" value="Alkaline Phosphatase, subunit A"/>
    <property type="match status" value="1"/>
</dbReference>
<dbReference type="InterPro" id="IPR000917">
    <property type="entry name" value="Sulfatase_N"/>
</dbReference>
<organism evidence="8 9">
    <name type="scientific">Rodentibacter heidelbergensis</name>
    <dbReference type="NCBI Taxonomy" id="1908258"/>
    <lineage>
        <taxon>Bacteria</taxon>
        <taxon>Pseudomonadati</taxon>
        <taxon>Pseudomonadota</taxon>
        <taxon>Gammaproteobacteria</taxon>
        <taxon>Pasteurellales</taxon>
        <taxon>Pasteurellaceae</taxon>
        <taxon>Rodentibacter</taxon>
    </lineage>
</organism>
<dbReference type="PANTHER" id="PTHR47371:SF3">
    <property type="entry name" value="PHOSPHOGLYCEROL TRANSFERASE I"/>
    <property type="match status" value="1"/>
</dbReference>
<name>A0A1V3I8X9_9PAST</name>
<reference evidence="8 9" key="1">
    <citation type="submission" date="2016-10" db="EMBL/GenBank/DDBJ databases">
        <title>Rodentibacter gen. nov. and new species.</title>
        <authorList>
            <person name="Christensen H."/>
        </authorList>
    </citation>
    <scope>NUCLEOTIDE SEQUENCE [LARGE SCALE GENOMIC DNA]</scope>
    <source>
        <strain evidence="8 9">Ac69</strain>
    </source>
</reference>
<feature type="transmembrane region" description="Helical" evidence="6">
    <location>
        <begin position="30"/>
        <end position="52"/>
    </location>
</feature>
<keyword evidence="4 6" id="KW-1133">Transmembrane helix</keyword>
<evidence type="ECO:0000313" key="9">
    <source>
        <dbReference type="Proteomes" id="UP000189437"/>
    </source>
</evidence>
<dbReference type="AlphaFoldDB" id="A0A1V3I8X9"/>